<dbReference type="PROSITE" id="PS50217">
    <property type="entry name" value="BZIP"/>
    <property type="match status" value="1"/>
</dbReference>
<keyword evidence="2" id="KW-0805">Transcription regulation</keyword>
<keyword evidence="4" id="KW-0804">Transcription</keyword>
<evidence type="ECO:0000256" key="6">
    <source>
        <dbReference type="ARBA" id="ARBA00040165"/>
    </source>
</evidence>
<evidence type="ECO:0000256" key="8">
    <source>
        <dbReference type="SAM" id="MobiDB-lite"/>
    </source>
</evidence>
<gene>
    <name evidence="10" type="ORF">WA026_014916</name>
</gene>
<dbReference type="SMART" id="SM00338">
    <property type="entry name" value="BRLZ"/>
    <property type="match status" value="1"/>
</dbReference>
<dbReference type="PROSITE" id="PS00036">
    <property type="entry name" value="BZIP_BASIC"/>
    <property type="match status" value="1"/>
</dbReference>
<evidence type="ECO:0000313" key="10">
    <source>
        <dbReference type="EMBL" id="KAK9886130.1"/>
    </source>
</evidence>
<dbReference type="InterPro" id="IPR004827">
    <property type="entry name" value="bZIP"/>
</dbReference>
<sequence>MATTDILKFLNCFDANQNNIVEVPVRAKKRRLDHLSWDEKIQRKKLKNRVAAQTSRDRKKARIDQMEKTLSELCARNDALMSECEELKSVNERIHPSTERDSYTPSSGFALQRPDSSPPEDCPGLPSLPDLLDELDKDVDVVSLEQLAQSLLEDIARDLEMAAEEADHQESKIGGQRNAGKMVGKPSEKLESCGGVMLGVEKAKSLENDISQYLLLHHNYTKPGPEPKKIAPKSRMHNKKESKALRTTSKLKKIVPKGPLKTGAICLQRESIPSIVKCEPVVECSPVINLDASHESADVIYGTYDEATNCVTIVINEDGTCVTEADEIVLTPENTLTTNVQNDKFLCVSPSKEVNGGASPISTSGSDCGYESLDSPLSLDDEIWDQSVSELFPSLL</sequence>
<dbReference type="Pfam" id="PF00170">
    <property type="entry name" value="bZIP_1"/>
    <property type="match status" value="1"/>
</dbReference>
<evidence type="ECO:0000256" key="1">
    <source>
        <dbReference type="ARBA" id="ARBA00022843"/>
    </source>
</evidence>
<name>A0AAW1V1L0_9CUCU</name>
<feature type="region of interest" description="Disordered" evidence="8">
    <location>
        <begin position="224"/>
        <end position="245"/>
    </location>
</feature>
<feature type="compositionally biased region" description="Basic and acidic residues" evidence="8">
    <location>
        <begin position="91"/>
        <end position="102"/>
    </location>
</feature>
<evidence type="ECO:0000256" key="5">
    <source>
        <dbReference type="ARBA" id="ARBA00023242"/>
    </source>
</evidence>
<dbReference type="CDD" id="cd14691">
    <property type="entry name" value="bZIP_XBP1"/>
    <property type="match status" value="1"/>
</dbReference>
<dbReference type="PANTHER" id="PTHR46542">
    <property type="entry name" value="X-BOX BINDING PROTEIN 1"/>
    <property type="match status" value="1"/>
</dbReference>
<dbReference type="SUPFAM" id="SSF57959">
    <property type="entry name" value="Leucine zipper domain"/>
    <property type="match status" value="1"/>
</dbReference>
<feature type="region of interest" description="Disordered" evidence="8">
    <location>
        <begin position="91"/>
        <end position="129"/>
    </location>
</feature>
<evidence type="ECO:0000256" key="2">
    <source>
        <dbReference type="ARBA" id="ARBA00023015"/>
    </source>
</evidence>
<dbReference type="EMBL" id="JARQZJ010000098">
    <property type="protein sequence ID" value="KAK9886130.1"/>
    <property type="molecule type" value="Genomic_DNA"/>
</dbReference>
<dbReference type="GO" id="GO:0005634">
    <property type="term" value="C:nucleus"/>
    <property type="evidence" value="ECO:0007669"/>
    <property type="project" value="TreeGrafter"/>
</dbReference>
<keyword evidence="5" id="KW-0539">Nucleus</keyword>
<evidence type="ECO:0000313" key="11">
    <source>
        <dbReference type="Proteomes" id="UP001431783"/>
    </source>
</evidence>
<evidence type="ECO:0000256" key="7">
    <source>
        <dbReference type="SAM" id="Coils"/>
    </source>
</evidence>
<evidence type="ECO:0000256" key="3">
    <source>
        <dbReference type="ARBA" id="ARBA00023125"/>
    </source>
</evidence>
<reference evidence="10 11" key="1">
    <citation type="submission" date="2023-03" db="EMBL/GenBank/DDBJ databases">
        <title>Genome insight into feeding habits of ladybird beetles.</title>
        <authorList>
            <person name="Li H.-S."/>
            <person name="Huang Y.-H."/>
            <person name="Pang H."/>
        </authorList>
    </citation>
    <scope>NUCLEOTIDE SEQUENCE [LARGE SCALE GENOMIC DNA]</scope>
    <source>
        <strain evidence="10">SYSU_2023b</strain>
        <tissue evidence="10">Whole body</tissue>
    </source>
</reference>
<keyword evidence="7" id="KW-0175">Coiled coil</keyword>
<dbReference type="PANTHER" id="PTHR46542:SF1">
    <property type="entry name" value="X-BOX BINDING PROTEIN 1"/>
    <property type="match status" value="1"/>
</dbReference>
<dbReference type="GO" id="GO:0000977">
    <property type="term" value="F:RNA polymerase II transcription regulatory region sequence-specific DNA binding"/>
    <property type="evidence" value="ECO:0007669"/>
    <property type="project" value="TreeGrafter"/>
</dbReference>
<dbReference type="InterPro" id="IPR046347">
    <property type="entry name" value="bZIP_sf"/>
</dbReference>
<keyword evidence="3" id="KW-0238">DNA-binding</keyword>
<dbReference type="GO" id="GO:0000981">
    <property type="term" value="F:DNA-binding transcription factor activity, RNA polymerase II-specific"/>
    <property type="evidence" value="ECO:0007669"/>
    <property type="project" value="TreeGrafter"/>
</dbReference>
<evidence type="ECO:0000256" key="4">
    <source>
        <dbReference type="ARBA" id="ARBA00023163"/>
    </source>
</evidence>
<dbReference type="Proteomes" id="UP001431783">
    <property type="component" value="Unassembled WGS sequence"/>
</dbReference>
<evidence type="ECO:0000259" key="9">
    <source>
        <dbReference type="PROSITE" id="PS50217"/>
    </source>
</evidence>
<accession>A0AAW1V1L0</accession>
<dbReference type="InterPro" id="IPR052470">
    <property type="entry name" value="ER_Stress-Reg_TF"/>
</dbReference>
<dbReference type="AlphaFoldDB" id="A0AAW1V1L0"/>
<feature type="domain" description="BZIP" evidence="9">
    <location>
        <begin position="38"/>
        <end position="88"/>
    </location>
</feature>
<feature type="coiled-coil region" evidence="7">
    <location>
        <begin position="56"/>
        <end position="90"/>
    </location>
</feature>
<protein>
    <recommendedName>
        <fullName evidence="6">X-box-binding protein 1</fullName>
    </recommendedName>
</protein>
<dbReference type="Gene3D" id="1.20.5.170">
    <property type="match status" value="1"/>
</dbReference>
<feature type="region of interest" description="Disordered" evidence="8">
    <location>
        <begin position="166"/>
        <end position="187"/>
    </location>
</feature>
<organism evidence="10 11">
    <name type="scientific">Henosepilachna vigintioctopunctata</name>
    <dbReference type="NCBI Taxonomy" id="420089"/>
    <lineage>
        <taxon>Eukaryota</taxon>
        <taxon>Metazoa</taxon>
        <taxon>Ecdysozoa</taxon>
        <taxon>Arthropoda</taxon>
        <taxon>Hexapoda</taxon>
        <taxon>Insecta</taxon>
        <taxon>Pterygota</taxon>
        <taxon>Neoptera</taxon>
        <taxon>Endopterygota</taxon>
        <taxon>Coleoptera</taxon>
        <taxon>Polyphaga</taxon>
        <taxon>Cucujiformia</taxon>
        <taxon>Coccinelloidea</taxon>
        <taxon>Coccinellidae</taxon>
        <taxon>Epilachninae</taxon>
        <taxon>Epilachnini</taxon>
        <taxon>Henosepilachna</taxon>
    </lineage>
</organism>
<comment type="caution">
    <text evidence="10">The sequence shown here is derived from an EMBL/GenBank/DDBJ whole genome shotgun (WGS) entry which is preliminary data.</text>
</comment>
<keyword evidence="11" id="KW-1185">Reference proteome</keyword>
<proteinExistence type="predicted"/>
<keyword evidence="1" id="KW-0832">Ubl conjugation</keyword>